<feature type="region of interest" description="Disordered" evidence="4">
    <location>
        <begin position="658"/>
        <end position="721"/>
    </location>
</feature>
<dbReference type="PROSITE" id="PS00383">
    <property type="entry name" value="TYR_PHOSPHATASE_1"/>
    <property type="match status" value="1"/>
</dbReference>
<organism evidence="9 10">
    <name type="scientific">Polysphondylium violaceum</name>
    <dbReference type="NCBI Taxonomy" id="133409"/>
    <lineage>
        <taxon>Eukaryota</taxon>
        <taxon>Amoebozoa</taxon>
        <taxon>Evosea</taxon>
        <taxon>Eumycetozoa</taxon>
        <taxon>Dictyostelia</taxon>
        <taxon>Dictyosteliales</taxon>
        <taxon>Dictyosteliaceae</taxon>
        <taxon>Polysphondylium</taxon>
    </lineage>
</organism>
<dbReference type="SUPFAM" id="SSF50729">
    <property type="entry name" value="PH domain-like"/>
    <property type="match status" value="1"/>
</dbReference>
<gene>
    <name evidence="9" type="ORF">CYY_004152</name>
</gene>
<evidence type="ECO:0000256" key="3">
    <source>
        <dbReference type="ARBA" id="ARBA00022801"/>
    </source>
</evidence>
<accession>A0A8J4PWL7</accession>
<evidence type="ECO:0000256" key="2">
    <source>
        <dbReference type="ARBA" id="ARBA00022490"/>
    </source>
</evidence>
<dbReference type="SMART" id="SM01326">
    <property type="entry name" value="PTEN_C2"/>
    <property type="match status" value="1"/>
</dbReference>
<dbReference type="InterPro" id="IPR051281">
    <property type="entry name" value="Dual-spec_lipid-protein_phosph"/>
</dbReference>
<feature type="region of interest" description="Disordered" evidence="4">
    <location>
        <begin position="878"/>
        <end position="904"/>
    </location>
</feature>
<dbReference type="AlphaFoldDB" id="A0A8J4PWL7"/>
<evidence type="ECO:0000259" key="5">
    <source>
        <dbReference type="PROSITE" id="PS50003"/>
    </source>
</evidence>
<dbReference type="InterPro" id="IPR029021">
    <property type="entry name" value="Prot-tyrosine_phosphatase-like"/>
</dbReference>
<protein>
    <recommendedName>
        <fullName evidence="11">Phosphatidylinositol-3,4,5-trisphosphate 3-phosphatase</fullName>
    </recommendedName>
</protein>
<feature type="domain" description="C2 tensin-type" evidence="8">
    <location>
        <begin position="194"/>
        <end position="330"/>
    </location>
</feature>
<dbReference type="Gene3D" id="3.90.190.10">
    <property type="entry name" value="Protein tyrosine phosphatase superfamily"/>
    <property type="match status" value="1"/>
</dbReference>
<dbReference type="PROSITE" id="PS51181">
    <property type="entry name" value="PPASE_TENSIN"/>
    <property type="match status" value="1"/>
</dbReference>
<dbReference type="Pfam" id="PF00169">
    <property type="entry name" value="PH"/>
    <property type="match status" value="1"/>
</dbReference>
<dbReference type="CDD" id="cd14497">
    <property type="entry name" value="PTP_PTEN-like"/>
    <property type="match status" value="1"/>
</dbReference>
<dbReference type="SUPFAM" id="SSF49562">
    <property type="entry name" value="C2 domain (Calcium/lipid-binding domain, CaLB)"/>
    <property type="match status" value="1"/>
</dbReference>
<dbReference type="PROSITE" id="PS50003">
    <property type="entry name" value="PH_DOMAIN"/>
    <property type="match status" value="1"/>
</dbReference>
<dbReference type="Pfam" id="PF10409">
    <property type="entry name" value="PTEN_C2"/>
    <property type="match status" value="1"/>
</dbReference>
<dbReference type="SMART" id="SM00233">
    <property type="entry name" value="PH"/>
    <property type="match status" value="1"/>
</dbReference>
<dbReference type="Pfam" id="PF22785">
    <property type="entry name" value="Tc-R-P"/>
    <property type="match status" value="1"/>
</dbReference>
<dbReference type="FunFam" id="2.30.29.30:FF:000286">
    <property type="entry name" value="PH-protein kinase domain containing protein"/>
    <property type="match status" value="1"/>
</dbReference>
<evidence type="ECO:0000259" key="7">
    <source>
        <dbReference type="PROSITE" id="PS51181"/>
    </source>
</evidence>
<evidence type="ECO:0000256" key="4">
    <source>
        <dbReference type="SAM" id="MobiDB-lite"/>
    </source>
</evidence>
<evidence type="ECO:0000313" key="9">
    <source>
        <dbReference type="EMBL" id="KAF2074525.1"/>
    </source>
</evidence>
<dbReference type="InterPro" id="IPR016130">
    <property type="entry name" value="Tyr_Pase_AS"/>
</dbReference>
<dbReference type="PANTHER" id="PTHR12305">
    <property type="entry name" value="PHOSPHATASE WITH HOMOLOGY TO TENSIN"/>
    <property type="match status" value="1"/>
</dbReference>
<dbReference type="GO" id="GO:0016314">
    <property type="term" value="F:phosphatidylinositol-3,4,5-trisphosphate 3-phosphatase activity"/>
    <property type="evidence" value="ECO:0007669"/>
    <property type="project" value="TreeGrafter"/>
</dbReference>
<dbReference type="InterPro" id="IPR014020">
    <property type="entry name" value="Tensin_C2-dom"/>
</dbReference>
<keyword evidence="3" id="KW-0378">Hydrolase</keyword>
<feature type="compositionally biased region" description="Low complexity" evidence="4">
    <location>
        <begin position="658"/>
        <end position="671"/>
    </location>
</feature>
<comment type="caution">
    <text evidence="9">The sequence shown here is derived from an EMBL/GenBank/DDBJ whole genome shotgun (WGS) entry which is preliminary data.</text>
</comment>
<feature type="compositionally biased region" description="Polar residues" evidence="4">
    <location>
        <begin position="881"/>
        <end position="892"/>
    </location>
</feature>
<dbReference type="InterPro" id="IPR001849">
    <property type="entry name" value="PH_domain"/>
</dbReference>
<comment type="subcellular location">
    <subcellularLocation>
        <location evidence="1">Cytoplasm</location>
    </subcellularLocation>
</comment>
<reference evidence="9" key="1">
    <citation type="submission" date="2020-01" db="EMBL/GenBank/DDBJ databases">
        <title>Development of genomics and gene disruption for Polysphondylium violaceum indicates a role for the polyketide synthase stlB in stalk morphogenesis.</title>
        <authorList>
            <person name="Narita B."/>
            <person name="Kawabe Y."/>
            <person name="Kin K."/>
            <person name="Saito T."/>
            <person name="Gibbs R."/>
            <person name="Kuspa A."/>
            <person name="Muzny D."/>
            <person name="Queller D."/>
            <person name="Richards S."/>
            <person name="Strassman J."/>
            <person name="Sucgang R."/>
            <person name="Worley K."/>
            <person name="Schaap P."/>
        </authorList>
    </citation>
    <scope>NUCLEOTIDE SEQUENCE</scope>
    <source>
        <strain evidence="9">QSvi11</strain>
    </source>
</reference>
<dbReference type="Gene3D" id="2.30.29.30">
    <property type="entry name" value="Pleckstrin-homology domain (PH domain)/Phosphotyrosine-binding domain (PTB)"/>
    <property type="match status" value="1"/>
</dbReference>
<dbReference type="EMBL" id="AJWJ01000142">
    <property type="protein sequence ID" value="KAF2074525.1"/>
    <property type="molecule type" value="Genomic_DNA"/>
</dbReference>
<feature type="compositionally biased region" description="Low complexity" evidence="4">
    <location>
        <begin position="763"/>
        <end position="782"/>
    </location>
</feature>
<dbReference type="PROSITE" id="PS50056">
    <property type="entry name" value="TYR_PHOSPHATASE_2"/>
    <property type="match status" value="1"/>
</dbReference>
<evidence type="ECO:0000313" key="10">
    <source>
        <dbReference type="Proteomes" id="UP000695562"/>
    </source>
</evidence>
<evidence type="ECO:0008006" key="11">
    <source>
        <dbReference type="Google" id="ProtNLM"/>
    </source>
</evidence>
<dbReference type="InterPro" id="IPR000387">
    <property type="entry name" value="Tyr_Pase_dom"/>
</dbReference>
<feature type="domain" description="PH" evidence="5">
    <location>
        <begin position="409"/>
        <end position="508"/>
    </location>
</feature>
<dbReference type="InterPro" id="IPR035892">
    <property type="entry name" value="C2_domain_sf"/>
</dbReference>
<dbReference type="PROSITE" id="PS51182">
    <property type="entry name" value="C2_TENSIN"/>
    <property type="match status" value="1"/>
</dbReference>
<evidence type="ECO:0000259" key="6">
    <source>
        <dbReference type="PROSITE" id="PS50056"/>
    </source>
</evidence>
<sequence length="904" mass="101829">MYNSIVKAVRKTISADKTRFENETYDLDLTYICERVIAMSFPADGVESAYRNSIYDVSQMLNENHKDHYLVFNLSERKYEYGLFNDKVYDWCGFPDHNAPPLGLLFKIVKTIHKWLEADPLNVVIVHCLAGKGRTGTVIACLLLYGGLFNNASDAMKYFAVKRSNNNYGITGPSQIRYTQYFSDIYLNGREVNPSPVFLKSITMNTIPKFFLGPLKQGVCPVLNIYSATQKGVRIFTSAPIEGDTKETRTYLSGNATLIFEVRKIVRGDVLVVFSHVTPFYRVEQICRANFHTGMFSMPTLVLHKSELDGADGDKRFSSDFFLKVDFQEVVSNVGTQESVMLEHQKEIKKEVKWILHDIRDSIHNNSSNGSTSANNSNRNGSIFFLPKNNSEKIKQAKDIVAANKQGSFGVHSGFLLKKGQNFKSWRRRWFVLKENVLSYYKSPKDTTPAGCILVTDIVNLEIDIESSQREGYDYCFQIQTSKATYLISAENERDLEDWTEILKSAVRMVQVCGRLFLEILQVRYEFNNPTISKTPFDIISYLTVTLGKKRDTTSQQSQLFTPQYQYAGQFEVYDKDPLDLVISFWIRSSVLAVKDTLVADLVIPANQLQQKLNTEWRPFTMMKSNFLSNLSIQFGMVYRSENDINLYESALGLLQSPNANPNNSSSNNHSGLPTASPSTSFDQRRGGTFNFNQLNLNSSSSPSTSPIITTHTTGSSLGSAAGSGNIYLAKARENSVSGGNNNNIIINNSQPSLRNSKEEKSTTTTTTTNTNTNSNSSLNNSKESIDELYHIKSNSSSSIKEDNETSDKSFLEDLENQLNHIDEIDISIDPLLGTKFINNLSESNTNNNNIKVNINSNSNNSDHNEYNNGFLNNFNHTDFKNSNNSTNSENDLMNEFEPLDNSQ</sequence>
<feature type="compositionally biased region" description="Low complexity" evidence="4">
    <location>
        <begin position="699"/>
        <end position="721"/>
    </location>
</feature>
<keyword evidence="10" id="KW-1185">Reference proteome</keyword>
<proteinExistence type="predicted"/>
<dbReference type="OrthoDB" id="16692at2759"/>
<evidence type="ECO:0000256" key="1">
    <source>
        <dbReference type="ARBA" id="ARBA00004496"/>
    </source>
</evidence>
<dbReference type="InterPro" id="IPR029023">
    <property type="entry name" value="Tensin_phosphatase"/>
</dbReference>
<dbReference type="Proteomes" id="UP000695562">
    <property type="component" value="Unassembled WGS sequence"/>
</dbReference>
<feature type="compositionally biased region" description="Polar residues" evidence="4">
    <location>
        <begin position="672"/>
        <end position="682"/>
    </location>
</feature>
<keyword evidence="2" id="KW-0963">Cytoplasm</keyword>
<dbReference type="PANTHER" id="PTHR12305:SF94">
    <property type="entry name" value="PHOSPHATIDYLINOSITOL-3,4,5-TRISPHOSPHATE 3-PHOSPHATASE"/>
    <property type="match status" value="1"/>
</dbReference>
<feature type="region of interest" description="Disordered" evidence="4">
    <location>
        <begin position="738"/>
        <end position="782"/>
    </location>
</feature>
<feature type="domain" description="Phosphatase tensin-type" evidence="7">
    <location>
        <begin position="18"/>
        <end position="189"/>
    </location>
</feature>
<feature type="domain" description="Tyrosine specific protein phosphatases" evidence="6">
    <location>
        <begin position="103"/>
        <end position="177"/>
    </location>
</feature>
<dbReference type="Gene3D" id="2.60.40.1110">
    <property type="match status" value="1"/>
</dbReference>
<evidence type="ECO:0000259" key="8">
    <source>
        <dbReference type="PROSITE" id="PS51182"/>
    </source>
</evidence>
<dbReference type="GO" id="GO:0005829">
    <property type="term" value="C:cytosol"/>
    <property type="evidence" value="ECO:0007669"/>
    <property type="project" value="TreeGrafter"/>
</dbReference>
<name>A0A8J4PWL7_9MYCE</name>
<dbReference type="SUPFAM" id="SSF52799">
    <property type="entry name" value="(Phosphotyrosine protein) phosphatases II"/>
    <property type="match status" value="1"/>
</dbReference>
<dbReference type="GO" id="GO:0005547">
    <property type="term" value="F:phosphatidylinositol-3,4,5-trisphosphate binding"/>
    <property type="evidence" value="ECO:0007669"/>
    <property type="project" value="UniProtKB-ARBA"/>
</dbReference>
<feature type="compositionally biased region" description="Acidic residues" evidence="4">
    <location>
        <begin position="893"/>
        <end position="904"/>
    </location>
</feature>
<dbReference type="InterPro" id="IPR011993">
    <property type="entry name" value="PH-like_dom_sf"/>
</dbReference>